<organism evidence="3 4">
    <name type="scientific">Blomia tropicalis</name>
    <name type="common">Mite</name>
    <dbReference type="NCBI Taxonomy" id="40697"/>
    <lineage>
        <taxon>Eukaryota</taxon>
        <taxon>Metazoa</taxon>
        <taxon>Ecdysozoa</taxon>
        <taxon>Arthropoda</taxon>
        <taxon>Chelicerata</taxon>
        <taxon>Arachnida</taxon>
        <taxon>Acari</taxon>
        <taxon>Acariformes</taxon>
        <taxon>Sarcoptiformes</taxon>
        <taxon>Astigmata</taxon>
        <taxon>Glycyphagoidea</taxon>
        <taxon>Echimyopodidae</taxon>
        <taxon>Blomia</taxon>
    </lineage>
</organism>
<keyword evidence="4" id="KW-1185">Reference proteome</keyword>
<dbReference type="AlphaFoldDB" id="A0A9Q0RRP7"/>
<proteinExistence type="predicted"/>
<dbReference type="PANTHER" id="PTHR10151:SF120">
    <property type="entry name" value="BIS(5'-ADENOSYL)-TRIPHOSPHATASE"/>
    <property type="match status" value="1"/>
</dbReference>
<dbReference type="SUPFAM" id="SSF53649">
    <property type="entry name" value="Alkaline phosphatase-like"/>
    <property type="match status" value="1"/>
</dbReference>
<dbReference type="Gene3D" id="3.40.720.10">
    <property type="entry name" value="Alkaline Phosphatase, subunit A"/>
    <property type="match status" value="1"/>
</dbReference>
<keyword evidence="1" id="KW-0472">Membrane</keyword>
<dbReference type="EMBL" id="JAPWDV010000001">
    <property type="protein sequence ID" value="KAJ6223855.1"/>
    <property type="molecule type" value="Genomic_DNA"/>
</dbReference>
<feature type="signal peptide" evidence="2">
    <location>
        <begin position="1"/>
        <end position="18"/>
    </location>
</feature>
<dbReference type="PANTHER" id="PTHR10151">
    <property type="entry name" value="ECTONUCLEOTIDE PYROPHOSPHATASE/PHOSPHODIESTERASE"/>
    <property type="match status" value="1"/>
</dbReference>
<keyword evidence="1" id="KW-1133">Transmembrane helix</keyword>
<accession>A0A9Q0RRP7</accession>
<dbReference type="GO" id="GO:0016787">
    <property type="term" value="F:hydrolase activity"/>
    <property type="evidence" value="ECO:0007669"/>
    <property type="project" value="UniProtKB-ARBA"/>
</dbReference>
<reference evidence="3" key="1">
    <citation type="submission" date="2022-12" db="EMBL/GenBank/DDBJ databases">
        <title>Genome assemblies of Blomia tropicalis.</title>
        <authorList>
            <person name="Cui Y."/>
        </authorList>
    </citation>
    <scope>NUCLEOTIDE SEQUENCE</scope>
    <source>
        <tissue evidence="3">Adult mites</tissue>
    </source>
</reference>
<dbReference type="InterPro" id="IPR017850">
    <property type="entry name" value="Alkaline_phosphatase_core_sf"/>
</dbReference>
<evidence type="ECO:0000313" key="3">
    <source>
        <dbReference type="EMBL" id="KAJ6223855.1"/>
    </source>
</evidence>
<dbReference type="Pfam" id="PF01663">
    <property type="entry name" value="Phosphodiest"/>
    <property type="match status" value="1"/>
</dbReference>
<comment type="caution">
    <text evidence="3">The sequence shown here is derived from an EMBL/GenBank/DDBJ whole genome shotgun (WGS) entry which is preliminary data.</text>
</comment>
<evidence type="ECO:0000256" key="2">
    <source>
        <dbReference type="SAM" id="SignalP"/>
    </source>
</evidence>
<dbReference type="InterPro" id="IPR002591">
    <property type="entry name" value="Phosphodiest/P_Trfase"/>
</dbReference>
<protein>
    <submittedName>
        <fullName evidence="3">Uncharacterized protein</fullName>
    </submittedName>
</protein>
<dbReference type="Gene3D" id="3.30.1360.180">
    <property type="match status" value="1"/>
</dbReference>
<feature type="transmembrane region" description="Helical" evidence="1">
    <location>
        <begin position="462"/>
        <end position="485"/>
    </location>
</feature>
<gene>
    <name evidence="3" type="ORF">RDWZM_002400</name>
</gene>
<dbReference type="CDD" id="cd16018">
    <property type="entry name" value="Enpp"/>
    <property type="match status" value="1"/>
</dbReference>
<dbReference type="OMA" id="DVCIDHS"/>
<keyword evidence="2" id="KW-0732">Signal</keyword>
<evidence type="ECO:0000313" key="4">
    <source>
        <dbReference type="Proteomes" id="UP001142055"/>
    </source>
</evidence>
<keyword evidence="1" id="KW-0812">Transmembrane</keyword>
<sequence length="530" mass="61954">MNSWIIVISFIITFHIETIFPSSLSSIDSIPRLVLFSFDGFRPDYITPETPNLLRISEMGVTSQMISTFVTKTFPNHQTIVTGLYEPYHGIINNQFTDPLSNGSFNVNDPSPFWWDQFNRTLPIYIANQLFDSKRFSGAVQWPGTISTYTDGQDPYRRYNISYLIKYDPNMNWITMIDQVIDTWLLRPNNPANFVLIYLQEPDATSHIYGPFSEEVKSKIWLIDEIVGHYIERIEKIPELNDSLNTLFVSDHGMSEIAPDRWIFLNRCDHEYHGLRYELYGVSPVYSIVPISCPNVWSNCNDVAVGVRDALNLCSKQFYDEKFTVYLQKDIPDEYHYKNNRRILPIFLLADDGYQVEYDKQYERRGNHGFNNTLESMKPLFIGIGPRFKHRYRHETIIENVDLFPLMLELLKMPIKEYKSNGSFHRVRSMLEYTYNIDSYELADEFDERKTVFSSTQQEKTFIIELAIFLTILILILFLGFGICISRLNQSKNRFAWKPIIPKKPVPIIEIESCSSRINSETINSYSSIH</sequence>
<dbReference type="Proteomes" id="UP001142055">
    <property type="component" value="Chromosome 1"/>
</dbReference>
<feature type="chain" id="PRO_5040123374" evidence="2">
    <location>
        <begin position="19"/>
        <end position="530"/>
    </location>
</feature>
<name>A0A9Q0RRP7_BLOTA</name>
<evidence type="ECO:0000256" key="1">
    <source>
        <dbReference type="SAM" id="Phobius"/>
    </source>
</evidence>